<dbReference type="EMBL" id="FCOC02000017">
    <property type="protein sequence ID" value="SAL43378.1"/>
    <property type="molecule type" value="Genomic_DNA"/>
</dbReference>
<dbReference type="Proteomes" id="UP000054893">
    <property type="component" value="Unassembled WGS sequence"/>
</dbReference>
<evidence type="ECO:0000313" key="2">
    <source>
        <dbReference type="EMBL" id="SAL43378.1"/>
    </source>
</evidence>
<dbReference type="RefSeq" id="WP_167353938.1">
    <property type="nucleotide sequence ID" value="NZ_FCOC02000017.1"/>
</dbReference>
<dbReference type="Pfam" id="PF06527">
    <property type="entry name" value="TniQ"/>
    <property type="match status" value="1"/>
</dbReference>
<dbReference type="InterPro" id="IPR009492">
    <property type="entry name" value="TniQ"/>
</dbReference>
<sequence>MAVSNNKLSELLFISSPIQPEEDITGFQCRTLDYRVTNNRKHLLRLLNDTSERLAWAFPTKLQRAVQHLTPLLPAFREVLQGHTRFPLFAPFLSKTERHELYCHHRGNGKSGGAQLAGTANSMLRVRLGMCMECVKSDLETLGFTFWRRAHLIPGVSFCSDHEAPLLTFCRSCELGNRRHNRRLSPSFECLCGKTLRVLRDFKSSQAEDSLMKVDRMANQLLKGQARVLLTDCELPTLTRGRLTREGLEGRFGVVGTLTEVLQERLGTEALNMLCIGKETVARLAGRDSENGFVKNPLTNIAVAYAVFGGWGAVNEEFKLLKSDRASYERAAIRRPQRERSDFKHLPLAVRIKFYQGLGEKEFEEHKAAARACILSALEDNPNLRRGQLRCYPSGNIHYGFALHMDTAWLDKELPARPAPSFIKVNTREWAESRGRELVRHIHAQRRCLTRDHPDKRIRRANLLNGSPCESKPGYAEQFDGVKEALAKCIDTDDTYDQRRMRRLVKVIRACNIKTHYTDYARWRGLTRPQFISQYNGAKKWLKKHAK</sequence>
<dbReference type="AlphaFoldDB" id="A0A158HG71"/>
<evidence type="ECO:0000259" key="1">
    <source>
        <dbReference type="Pfam" id="PF06527"/>
    </source>
</evidence>
<evidence type="ECO:0000313" key="3">
    <source>
        <dbReference type="Proteomes" id="UP000054893"/>
    </source>
</evidence>
<reference evidence="2 3" key="1">
    <citation type="submission" date="2016-01" db="EMBL/GenBank/DDBJ databases">
        <authorList>
            <person name="Oliw E.H."/>
        </authorList>
    </citation>
    <scope>NUCLEOTIDE SEQUENCE [LARGE SCALE GENOMIC DNA]</scope>
    <source>
        <strain evidence="2">LMG 22029</strain>
    </source>
</reference>
<accession>A0A158HG71</accession>
<gene>
    <name evidence="2" type="ORF">AWB64_04603</name>
</gene>
<name>A0A158HG71_CABSO</name>
<proteinExistence type="predicted"/>
<protein>
    <recommendedName>
        <fullName evidence="1">TniQ domain-containing protein</fullName>
    </recommendedName>
</protein>
<organism evidence="2 3">
    <name type="scientific">Caballeronia sordidicola</name>
    <name type="common">Burkholderia sordidicola</name>
    <dbReference type="NCBI Taxonomy" id="196367"/>
    <lineage>
        <taxon>Bacteria</taxon>
        <taxon>Pseudomonadati</taxon>
        <taxon>Pseudomonadota</taxon>
        <taxon>Betaproteobacteria</taxon>
        <taxon>Burkholderiales</taxon>
        <taxon>Burkholderiaceae</taxon>
        <taxon>Caballeronia</taxon>
    </lineage>
</organism>
<feature type="domain" description="TniQ" evidence="1">
    <location>
        <begin position="18"/>
        <end position="166"/>
    </location>
</feature>